<sequence>MELEIVDAKGWRWDTACFLGPNGILSAQMVDWNAAGESSYLISQQRGSALWKLIYDRAGLCSIPTVSWPLPHGLSDLLRVARKARDFRQEPESFLRVIEDIREELAFIGVECDEGLIRLCTLSFNWESRDGWMESEVSWLDAGVACVLSSASGSTLEVLEARGAEDASAVWLEISRCVPHPVDIVAWSQGKP</sequence>
<dbReference type="Proteomes" id="UP000633136">
    <property type="component" value="Unassembled WGS sequence"/>
</dbReference>
<reference evidence="1" key="1">
    <citation type="journal article" date="2014" name="Int. J. Syst. Evol. Microbiol.">
        <title>Complete genome sequence of Corynebacterium casei LMG S-19264T (=DSM 44701T), isolated from a smear-ripened cheese.</title>
        <authorList>
            <consortium name="US DOE Joint Genome Institute (JGI-PGF)"/>
            <person name="Walter F."/>
            <person name="Albersmeier A."/>
            <person name="Kalinowski J."/>
            <person name="Ruckert C."/>
        </authorList>
    </citation>
    <scope>NUCLEOTIDE SEQUENCE</scope>
    <source>
        <strain evidence="1">CGMCC 1.15388</strain>
    </source>
</reference>
<evidence type="ECO:0000313" key="1">
    <source>
        <dbReference type="EMBL" id="GGE71853.1"/>
    </source>
</evidence>
<gene>
    <name evidence="1" type="ORF">GCM10011401_18600</name>
</gene>
<organism evidence="1 2">
    <name type="scientific">Nesterenkonia cremea</name>
    <dbReference type="NCBI Taxonomy" id="1882340"/>
    <lineage>
        <taxon>Bacteria</taxon>
        <taxon>Bacillati</taxon>
        <taxon>Actinomycetota</taxon>
        <taxon>Actinomycetes</taxon>
        <taxon>Micrococcales</taxon>
        <taxon>Micrococcaceae</taxon>
        <taxon>Nesterenkonia</taxon>
    </lineage>
</organism>
<reference evidence="1" key="2">
    <citation type="submission" date="2020-09" db="EMBL/GenBank/DDBJ databases">
        <authorList>
            <person name="Sun Q."/>
            <person name="Zhou Y."/>
        </authorList>
    </citation>
    <scope>NUCLEOTIDE SEQUENCE</scope>
    <source>
        <strain evidence="1">CGMCC 1.15388</strain>
    </source>
</reference>
<keyword evidence="2" id="KW-1185">Reference proteome</keyword>
<protein>
    <submittedName>
        <fullName evidence="1">Uncharacterized protein</fullName>
    </submittedName>
</protein>
<accession>A0A917ASQ8</accession>
<dbReference type="EMBL" id="BMIS01000007">
    <property type="protein sequence ID" value="GGE71853.1"/>
    <property type="molecule type" value="Genomic_DNA"/>
</dbReference>
<evidence type="ECO:0000313" key="2">
    <source>
        <dbReference type="Proteomes" id="UP000633136"/>
    </source>
</evidence>
<comment type="caution">
    <text evidence="1">The sequence shown here is derived from an EMBL/GenBank/DDBJ whole genome shotgun (WGS) entry which is preliminary data.</text>
</comment>
<name>A0A917ASQ8_9MICC</name>
<proteinExistence type="predicted"/>
<dbReference type="AlphaFoldDB" id="A0A917ASQ8"/>